<dbReference type="RefSeq" id="WP_085377101.1">
    <property type="nucleotide sequence ID" value="NZ_CP020612.1"/>
</dbReference>
<dbReference type="Gene3D" id="3.30.413.10">
    <property type="entry name" value="Sulfite Reductase Hemoprotein, domain 1"/>
    <property type="match status" value="2"/>
</dbReference>
<dbReference type="GO" id="GO:0046872">
    <property type="term" value="F:metal ion binding"/>
    <property type="evidence" value="ECO:0007669"/>
    <property type="project" value="UniProtKB-KW"/>
</dbReference>
<name>A0A1W6CW37_9RHOB</name>
<evidence type="ECO:0000259" key="7">
    <source>
        <dbReference type="Pfam" id="PF03460"/>
    </source>
</evidence>
<dbReference type="STRING" id="1945662.B0A89_04425"/>
<dbReference type="OrthoDB" id="7459360at2"/>
<dbReference type="InterPro" id="IPR012798">
    <property type="entry name" value="Cbl_synth_CobG-like"/>
</dbReference>
<evidence type="ECO:0000256" key="2">
    <source>
        <dbReference type="ARBA" id="ARBA00022617"/>
    </source>
</evidence>
<keyword evidence="2" id="KW-0349">Heme</keyword>
<evidence type="ECO:0000313" key="8">
    <source>
        <dbReference type="EMBL" id="ARJ68989.1"/>
    </source>
</evidence>
<dbReference type="EMBL" id="CP020612">
    <property type="protein sequence ID" value="ARJ68989.1"/>
    <property type="molecule type" value="Genomic_DNA"/>
</dbReference>
<organism evidence="8 9">
    <name type="scientific">Paracoccus contaminans</name>
    <dbReference type="NCBI Taxonomy" id="1945662"/>
    <lineage>
        <taxon>Bacteria</taxon>
        <taxon>Pseudomonadati</taxon>
        <taxon>Pseudomonadota</taxon>
        <taxon>Alphaproteobacteria</taxon>
        <taxon>Rhodobacterales</taxon>
        <taxon>Paracoccaceae</taxon>
        <taxon>Paracoccus</taxon>
    </lineage>
</organism>
<dbReference type="Proteomes" id="UP000193017">
    <property type="component" value="Chromosome"/>
</dbReference>
<dbReference type="NCBIfam" id="TIGR02435">
    <property type="entry name" value="CobG"/>
    <property type="match status" value="1"/>
</dbReference>
<dbReference type="InterPro" id="IPR036136">
    <property type="entry name" value="Nit/Sulf_reduc_fer-like_dom_sf"/>
</dbReference>
<dbReference type="InterPro" id="IPR005117">
    <property type="entry name" value="NiRdtase/SiRdtase_haem-b_fer"/>
</dbReference>
<gene>
    <name evidence="8" type="ORF">B0A89_04425</name>
</gene>
<keyword evidence="5" id="KW-0408">Iron</keyword>
<accession>A0A1W6CW37</accession>
<dbReference type="PROSITE" id="PS00365">
    <property type="entry name" value="NIR_SIR"/>
    <property type="match status" value="1"/>
</dbReference>
<evidence type="ECO:0000256" key="6">
    <source>
        <dbReference type="ARBA" id="ARBA00023014"/>
    </source>
</evidence>
<dbReference type="GO" id="GO:0020037">
    <property type="term" value="F:heme binding"/>
    <property type="evidence" value="ECO:0007669"/>
    <property type="project" value="InterPro"/>
</dbReference>
<evidence type="ECO:0000256" key="1">
    <source>
        <dbReference type="ARBA" id="ARBA00022485"/>
    </source>
</evidence>
<proteinExistence type="predicted"/>
<dbReference type="SUPFAM" id="SSF55124">
    <property type="entry name" value="Nitrite/Sulfite reductase N-terminal domain-like"/>
    <property type="match status" value="2"/>
</dbReference>
<evidence type="ECO:0000256" key="3">
    <source>
        <dbReference type="ARBA" id="ARBA00022723"/>
    </source>
</evidence>
<dbReference type="InterPro" id="IPR045854">
    <property type="entry name" value="NO2/SO3_Rdtase_4Fe4S_sf"/>
</dbReference>
<sequence>MTAPVIRGWCPGALRPMESGDGLVVRVRPPGGRLSPAQGRALAAAARIHGNGLIDLTARASLQLRGASAAGHAALIADLRAAGLVDEGPAAEARRNIIITPFADAPTDALAARLAGALAQGPLLPAKFGFAVDCGPVRVLAQTSADIRLERAADGGLILRADGCALGARVTPDTAPAAAAALAQWFLEAGGASGGRGRMAALMARGARPPAALAPTDAPAAALPEPQPGPVPQGVLAAIAFGQLPAETLAALAALGPLRPTPWRMLLVEGAAAVPDLPGLVRAGDPLRRVHACTGAPGCGQALQPTRPLARRLAAGLPAGAVLHVSGCAKGCAHPAPADLTLTATACGFDLIRRGKAGDAPIRRGLDPAMLFLEDPDAPL</sequence>
<dbReference type="GO" id="GO:0051539">
    <property type="term" value="F:4 iron, 4 sulfur cluster binding"/>
    <property type="evidence" value="ECO:0007669"/>
    <property type="project" value="UniProtKB-KW"/>
</dbReference>
<keyword evidence="6" id="KW-0411">Iron-sulfur</keyword>
<keyword evidence="4" id="KW-0560">Oxidoreductase</keyword>
<reference evidence="8 9" key="1">
    <citation type="submission" date="2017-03" db="EMBL/GenBank/DDBJ databases">
        <title>Genome sequence of Paracoccus contaminans isolated from a water microcosm.</title>
        <authorList>
            <person name="Aurass P."/>
            <person name="Karste S."/>
            <person name="Trost E."/>
            <person name="Glaeser S.P."/>
            <person name="Kaempfer P."/>
            <person name="Flieger A."/>
        </authorList>
    </citation>
    <scope>NUCLEOTIDE SEQUENCE [LARGE SCALE GENOMIC DNA]</scope>
    <source>
        <strain evidence="9">RKI 16-01929T\LMG 29738T\CCM 8701T\CIP 111112T</strain>
    </source>
</reference>
<keyword evidence="9" id="KW-1185">Reference proteome</keyword>
<keyword evidence="1" id="KW-0004">4Fe-4S</keyword>
<dbReference type="PANTHER" id="PTHR32439:SF9">
    <property type="entry name" value="BLR3264 PROTEIN"/>
    <property type="match status" value="1"/>
</dbReference>
<dbReference type="Gene3D" id="3.90.480.10">
    <property type="entry name" value="Sulfite Reductase Hemoprotein,Domain 2"/>
    <property type="match status" value="1"/>
</dbReference>
<evidence type="ECO:0000256" key="5">
    <source>
        <dbReference type="ARBA" id="ARBA00023004"/>
    </source>
</evidence>
<keyword evidence="3" id="KW-0479">Metal-binding</keyword>
<dbReference type="InterPro" id="IPR051329">
    <property type="entry name" value="NIR_SIR_4Fe-4S"/>
</dbReference>
<dbReference type="PANTHER" id="PTHR32439">
    <property type="entry name" value="FERREDOXIN--NITRITE REDUCTASE, CHLOROPLASTIC"/>
    <property type="match status" value="1"/>
</dbReference>
<feature type="domain" description="Nitrite/Sulfite reductase ferredoxin-like" evidence="7">
    <location>
        <begin position="15"/>
        <end position="82"/>
    </location>
</feature>
<dbReference type="InterPro" id="IPR006066">
    <property type="entry name" value="NO2/SO3_Rdtase_FeS/sirohaem_BS"/>
</dbReference>
<dbReference type="GO" id="GO:0016491">
    <property type="term" value="F:oxidoreductase activity"/>
    <property type="evidence" value="ECO:0007669"/>
    <property type="project" value="UniProtKB-KW"/>
</dbReference>
<evidence type="ECO:0000313" key="9">
    <source>
        <dbReference type="Proteomes" id="UP000193017"/>
    </source>
</evidence>
<dbReference type="AlphaFoldDB" id="A0A1W6CW37"/>
<evidence type="ECO:0000256" key="4">
    <source>
        <dbReference type="ARBA" id="ARBA00023002"/>
    </source>
</evidence>
<protein>
    <submittedName>
        <fullName evidence="8">Precorrin-3B synthase</fullName>
    </submittedName>
</protein>
<dbReference type="SUPFAM" id="SSF56014">
    <property type="entry name" value="Nitrite and sulphite reductase 4Fe-4S domain-like"/>
    <property type="match status" value="1"/>
</dbReference>
<dbReference type="Pfam" id="PF03460">
    <property type="entry name" value="NIR_SIR_ferr"/>
    <property type="match status" value="1"/>
</dbReference>
<dbReference type="KEGG" id="pcon:B0A89_04425"/>